<feature type="domain" description="Flagellar hook-length control protein-like C-terminal" evidence="2">
    <location>
        <begin position="311"/>
        <end position="362"/>
    </location>
</feature>
<feature type="region of interest" description="Disordered" evidence="1">
    <location>
        <begin position="386"/>
        <end position="431"/>
    </location>
</feature>
<reference evidence="3 4" key="1">
    <citation type="submission" date="2016-10" db="EMBL/GenBank/DDBJ databases">
        <authorList>
            <person name="Varghese N."/>
            <person name="Submissions S."/>
        </authorList>
    </citation>
    <scope>NUCLEOTIDE SEQUENCE [LARGE SCALE GENOMIC DNA]</scope>
    <source>
        <strain evidence="3 4">DSM 14526</strain>
    </source>
</reference>
<dbReference type="RefSeq" id="WP_086985754.1">
    <property type="nucleotide sequence ID" value="NZ_FJNA01000001.1"/>
</dbReference>
<feature type="region of interest" description="Disordered" evidence="1">
    <location>
        <begin position="206"/>
        <end position="259"/>
    </location>
</feature>
<feature type="region of interest" description="Disordered" evidence="1">
    <location>
        <begin position="40"/>
        <end position="63"/>
    </location>
</feature>
<accession>A0AB38A0I7</accession>
<feature type="region of interest" description="Disordered" evidence="1">
    <location>
        <begin position="1"/>
        <end position="20"/>
    </location>
</feature>
<sequence length="431" mass="47507">MITGASSGISEQVLNPTQSSASKADGLIFDNVLSGRIKSKEPATIIQEEPPVSAETEHSEENADQEAIEQGYLNLYPYRILQDGKAAISVRNVPTDEKADQTGAWLVSVEEKEQVITAKLAYSAPEIATPVRPEHVSTPESIGIREHGEKEFYPTAVEMRSQQVDFNLAEPENLYEQGSENNLISDAQVPADDLLKDTATLSREYKMKQTDRAFPIQESSPPDESLTNFPENSATVPHRIADGEDNRDQPEAAEKTPNLKENKAVVNQGPVIRELPTETVFGLKPSKVTASHIEDIQKTIEMQIEKTPLLGTTVVKILLTPDNIGDIRVQLIKTKDSITAVLHVQDAETKGLLEEQLPLLMEPFKHSVSESPLTLTVVTDPNLAFSFSEGADPGHRKMERQESRKRASKEKTETKQKPTTKQSSRGLSLLA</sequence>
<organism evidence="3 4">
    <name type="scientific">Trichococcus collinsii</name>
    <dbReference type="NCBI Taxonomy" id="157076"/>
    <lineage>
        <taxon>Bacteria</taxon>
        <taxon>Bacillati</taxon>
        <taxon>Bacillota</taxon>
        <taxon>Bacilli</taxon>
        <taxon>Lactobacillales</taxon>
        <taxon>Carnobacteriaceae</taxon>
        <taxon>Trichococcus</taxon>
    </lineage>
</organism>
<name>A0AB38A0I7_9LACT</name>
<keyword evidence="4" id="KW-1185">Reference proteome</keyword>
<gene>
    <name evidence="3" type="ORF">SAMN04488525_103286</name>
</gene>
<dbReference type="Gene3D" id="3.30.750.140">
    <property type="match status" value="1"/>
</dbReference>
<dbReference type="Proteomes" id="UP000199042">
    <property type="component" value="Unassembled WGS sequence"/>
</dbReference>
<dbReference type="Pfam" id="PF02120">
    <property type="entry name" value="Flg_hook"/>
    <property type="match status" value="1"/>
</dbReference>
<evidence type="ECO:0000313" key="4">
    <source>
        <dbReference type="Proteomes" id="UP000199042"/>
    </source>
</evidence>
<comment type="caution">
    <text evidence="3">The sequence shown here is derived from an EMBL/GenBank/DDBJ whole genome shotgun (WGS) entry which is preliminary data.</text>
</comment>
<feature type="compositionally biased region" description="Basic and acidic residues" evidence="1">
    <location>
        <begin position="239"/>
        <end position="259"/>
    </location>
</feature>
<feature type="compositionally biased region" description="Basic and acidic residues" evidence="1">
    <location>
        <begin position="392"/>
        <end position="416"/>
    </location>
</feature>
<dbReference type="AlphaFoldDB" id="A0AB38A0I7"/>
<proteinExistence type="predicted"/>
<evidence type="ECO:0000259" key="2">
    <source>
        <dbReference type="Pfam" id="PF02120"/>
    </source>
</evidence>
<evidence type="ECO:0000256" key="1">
    <source>
        <dbReference type="SAM" id="MobiDB-lite"/>
    </source>
</evidence>
<dbReference type="InterPro" id="IPR021136">
    <property type="entry name" value="Flagellar_hook_control-like_C"/>
</dbReference>
<dbReference type="InterPro" id="IPR038610">
    <property type="entry name" value="FliK-like_C_sf"/>
</dbReference>
<protein>
    <submittedName>
        <fullName evidence="3">Hook-length control protein FliK</fullName>
    </submittedName>
</protein>
<dbReference type="EMBL" id="FNQH01000003">
    <property type="protein sequence ID" value="SEA50823.1"/>
    <property type="molecule type" value="Genomic_DNA"/>
</dbReference>
<feature type="compositionally biased region" description="Polar residues" evidence="1">
    <location>
        <begin position="217"/>
        <end position="235"/>
    </location>
</feature>
<evidence type="ECO:0000313" key="3">
    <source>
        <dbReference type="EMBL" id="SEA50823.1"/>
    </source>
</evidence>